<dbReference type="GO" id="GO:0005525">
    <property type="term" value="F:GTP binding"/>
    <property type="evidence" value="ECO:0007669"/>
    <property type="project" value="TreeGrafter"/>
</dbReference>
<dbReference type="Gene3D" id="3.40.50.300">
    <property type="entry name" value="P-loop containing nucleotide triphosphate hydrolases"/>
    <property type="match status" value="1"/>
</dbReference>
<sequence>MTLNTQRGSKSPLRRRASTPLPRPGAPAATARSEPGHPQLGHSSSEPGGRAAAPRGSWSSESSGSSGCWEPQYRVVLLGDPGVGKTSLANAFAGVQERDLLEQHGEVAYERTLSVDGEETTLLVIDAWEPERRVRGAGVASSGWELCKSPLLGGLGGCGGCCVCTAAALGSLHSANVSLGLSWMHPELSEQDKPNGQEGAQGPQSAAIKANFWGRGTPDRGTPHPEVSPVAKATASNCLCLPGRVPGTSSPLSGSPMARHRGRRSRAGPLGGRTGLRGGEHSASKMQGNGLEAGLKEPAGQIHVRQRCQPGHVLSWQSHGPASLAWGVCSCCSLPASPAPPCPAPRGCGFPRESGSVPGSREGASTRAARSHCTPMGWGGAQPHSALRSASLFPLL</sequence>
<dbReference type="GO" id="GO:0005886">
    <property type="term" value="C:plasma membrane"/>
    <property type="evidence" value="ECO:0007669"/>
    <property type="project" value="TreeGrafter"/>
</dbReference>
<dbReference type="STRING" id="8840.ENSAPLP00000029064"/>
<keyword evidence="3" id="KW-1185">Reference proteome</keyword>
<feature type="region of interest" description="Disordered" evidence="1">
    <location>
        <begin position="353"/>
        <end position="380"/>
    </location>
</feature>
<feature type="region of interest" description="Disordered" evidence="1">
    <location>
        <begin position="1"/>
        <end position="67"/>
    </location>
</feature>
<dbReference type="AlphaFoldDB" id="A0A493TTF4"/>
<feature type="region of interest" description="Disordered" evidence="1">
    <location>
        <begin position="247"/>
        <end position="284"/>
    </location>
</feature>
<dbReference type="SUPFAM" id="SSF52540">
    <property type="entry name" value="P-loop containing nucleoside triphosphate hydrolases"/>
    <property type="match status" value="1"/>
</dbReference>
<dbReference type="PANTHER" id="PTHR45775">
    <property type="entry name" value="RAD, GEM/KIR FAMILY MEMBER 2, ISOFORM C"/>
    <property type="match status" value="1"/>
</dbReference>
<name>A0A493TTF4_ANAPP</name>
<evidence type="ECO:0000313" key="3">
    <source>
        <dbReference type="Proteomes" id="UP000016666"/>
    </source>
</evidence>
<reference evidence="2" key="3">
    <citation type="submission" date="2025-09" db="UniProtKB">
        <authorList>
            <consortium name="Ensembl"/>
        </authorList>
    </citation>
    <scope>IDENTIFICATION</scope>
</reference>
<organism evidence="2 3">
    <name type="scientific">Anas platyrhynchos platyrhynchos</name>
    <name type="common">Northern mallard</name>
    <dbReference type="NCBI Taxonomy" id="8840"/>
    <lineage>
        <taxon>Eukaryota</taxon>
        <taxon>Metazoa</taxon>
        <taxon>Chordata</taxon>
        <taxon>Craniata</taxon>
        <taxon>Vertebrata</taxon>
        <taxon>Euteleostomi</taxon>
        <taxon>Archelosauria</taxon>
        <taxon>Archosauria</taxon>
        <taxon>Dinosauria</taxon>
        <taxon>Saurischia</taxon>
        <taxon>Theropoda</taxon>
        <taxon>Coelurosauria</taxon>
        <taxon>Aves</taxon>
        <taxon>Neognathae</taxon>
        <taxon>Galloanserae</taxon>
        <taxon>Anseriformes</taxon>
        <taxon>Anatidae</taxon>
        <taxon>Anatinae</taxon>
        <taxon>Anas</taxon>
    </lineage>
</organism>
<accession>A0A493TTF4</accession>
<reference evidence="2" key="2">
    <citation type="submission" date="2025-08" db="UniProtKB">
        <authorList>
            <consortium name="Ensembl"/>
        </authorList>
    </citation>
    <scope>IDENTIFICATION</scope>
</reference>
<dbReference type="GO" id="GO:0005246">
    <property type="term" value="F:calcium channel regulator activity"/>
    <property type="evidence" value="ECO:0007669"/>
    <property type="project" value="TreeGrafter"/>
</dbReference>
<dbReference type="InterPro" id="IPR027417">
    <property type="entry name" value="P-loop_NTPase"/>
</dbReference>
<reference evidence="3" key="1">
    <citation type="submission" date="2017-10" db="EMBL/GenBank/DDBJ databases">
        <title>A new Pekin duck reference genome.</title>
        <authorList>
            <person name="Hou Z.-C."/>
            <person name="Zhou Z.-K."/>
            <person name="Zhu F."/>
            <person name="Hou S.-S."/>
        </authorList>
    </citation>
    <scope>NUCLEOTIDE SEQUENCE [LARGE SCALE GENOMIC DNA]</scope>
</reference>
<dbReference type="PANTHER" id="PTHR45775:SF2">
    <property type="entry name" value="GTP-BINDING PROTEIN REM 1"/>
    <property type="match status" value="1"/>
</dbReference>
<evidence type="ECO:0000313" key="2">
    <source>
        <dbReference type="Ensembl" id="ENSAPLP00000029064.1"/>
    </source>
</evidence>
<feature type="compositionally biased region" description="Low complexity" evidence="1">
    <location>
        <begin position="56"/>
        <end position="67"/>
    </location>
</feature>
<evidence type="ECO:0000256" key="1">
    <source>
        <dbReference type="SAM" id="MobiDB-lite"/>
    </source>
</evidence>
<dbReference type="InterPro" id="IPR051641">
    <property type="entry name" value="RGK_GTP-binding_reg"/>
</dbReference>
<evidence type="ECO:0008006" key="4">
    <source>
        <dbReference type="Google" id="ProtNLM"/>
    </source>
</evidence>
<proteinExistence type="predicted"/>
<dbReference type="Ensembl" id="ENSAPLT00000035165.1">
    <property type="protein sequence ID" value="ENSAPLP00000029064.1"/>
    <property type="gene ID" value="ENSAPLG00000029040.1"/>
</dbReference>
<protein>
    <recommendedName>
        <fullName evidence="4">RRAD and GEM like GTPase 1</fullName>
    </recommendedName>
</protein>
<dbReference type="Proteomes" id="UP000016666">
    <property type="component" value="Unassembled WGS sequence"/>
</dbReference>
<dbReference type="GeneTree" id="ENSGT00940000160613"/>